<organism evidence="3 4">
    <name type="scientific">Dimorphilus gyrociliatus</name>
    <dbReference type="NCBI Taxonomy" id="2664684"/>
    <lineage>
        <taxon>Eukaryota</taxon>
        <taxon>Metazoa</taxon>
        <taxon>Spiralia</taxon>
        <taxon>Lophotrochozoa</taxon>
        <taxon>Annelida</taxon>
        <taxon>Polychaeta</taxon>
        <taxon>Polychaeta incertae sedis</taxon>
        <taxon>Dinophilidae</taxon>
        <taxon>Dimorphilus</taxon>
    </lineage>
</organism>
<dbReference type="OrthoDB" id="10265409at2759"/>
<evidence type="ECO:0000256" key="1">
    <source>
        <dbReference type="ARBA" id="ARBA00007159"/>
    </source>
</evidence>
<keyword evidence="4" id="KW-1185">Reference proteome</keyword>
<dbReference type="PANTHER" id="PTHR13677:SF0">
    <property type="entry name" value="LD41638P"/>
    <property type="match status" value="1"/>
</dbReference>
<dbReference type="InterPro" id="IPR024224">
    <property type="entry name" value="DENND6"/>
</dbReference>
<dbReference type="AlphaFoldDB" id="A0A7I8VGZ7"/>
<comment type="caution">
    <text evidence="3">The sequence shown here is derived from an EMBL/GenBank/DDBJ whole genome shotgun (WGS) entry which is preliminary data.</text>
</comment>
<name>A0A7I8VGZ7_9ANNE</name>
<comment type="similarity">
    <text evidence="1">Belongs to the DENND6 family.</text>
</comment>
<reference evidence="3 4" key="1">
    <citation type="submission" date="2020-08" db="EMBL/GenBank/DDBJ databases">
        <authorList>
            <person name="Hejnol A."/>
        </authorList>
    </citation>
    <scope>NUCLEOTIDE SEQUENCE [LARGE SCALE GENOMIC DNA]</scope>
</reference>
<dbReference type="InterPro" id="IPR001194">
    <property type="entry name" value="cDENN_dom"/>
</dbReference>
<evidence type="ECO:0000259" key="2">
    <source>
        <dbReference type="PROSITE" id="PS50211"/>
    </source>
</evidence>
<proteinExistence type="inferred from homology"/>
<protein>
    <submittedName>
        <fullName evidence="3">DgyrCDS4547</fullName>
    </submittedName>
</protein>
<evidence type="ECO:0000313" key="4">
    <source>
        <dbReference type="Proteomes" id="UP000549394"/>
    </source>
</evidence>
<dbReference type="GO" id="GO:0005085">
    <property type="term" value="F:guanyl-nucleotide exchange factor activity"/>
    <property type="evidence" value="ECO:0007669"/>
    <property type="project" value="InterPro"/>
</dbReference>
<dbReference type="GO" id="GO:0055037">
    <property type="term" value="C:recycling endosome"/>
    <property type="evidence" value="ECO:0007669"/>
    <property type="project" value="TreeGrafter"/>
</dbReference>
<feature type="domain" description="UDENN" evidence="2">
    <location>
        <begin position="39"/>
        <end position="497"/>
    </location>
</feature>
<evidence type="ECO:0000313" key="3">
    <source>
        <dbReference type="EMBL" id="CAD5115586.1"/>
    </source>
</evidence>
<sequence>MATSGLNEIRTNENISMDKSNSSVSSTILPWDRFSNWVYCVCSVTFDLELGQAMEMIYPAHVKLTEREKLNICYLSFPDSNSGCMGDTQFHFRIRQCPGKKSHFPAQFNYNKDCPASLQSDAGYWFGFVYFRQTRDPSQKRGYFQKSVVLITRLPFTQFFSHVLSIVANEFFENGELSLEAACHDIDQWPEPIPGQNVQLPLVGSVLQVCIPSRLDQMIISPLKIGDSNHSLGQEIYPSIHEIDIFSPLQTVLNNVQLLWELVLTAEPVVAMASSPSFCANAVQSLVSMIWPLKYCSDYRPYFTIHDSEFKEYTTKTRLPPSVILGVTNPFFSKTLQHWPHIIRIDDNLGTSEKSLSKMKKAFNPKALDTKPGVYTEYKPFLQKDKQILKRFVKGVETKRPLEVQNTILKRYLMELTQSFMIPLERYAASLMPFLKNISPFKSVPTLKPFVLSDMLASVERSGPQLTCGVKGDWLGLYKKFVRTINFEGWWRYRQTEMNRKLQALHFEALADADLILWIRNKPEVEVVDIILRLRDKLSLARRKIIPVSENSIRKVNIQLESIINCVPDDLKSVLMSNNRQR</sequence>
<dbReference type="EMBL" id="CAJFCJ010000006">
    <property type="protein sequence ID" value="CAD5115586.1"/>
    <property type="molecule type" value="Genomic_DNA"/>
</dbReference>
<dbReference type="Proteomes" id="UP000549394">
    <property type="component" value="Unassembled WGS sequence"/>
</dbReference>
<dbReference type="PROSITE" id="PS50211">
    <property type="entry name" value="DENN"/>
    <property type="match status" value="1"/>
</dbReference>
<accession>A0A7I8VGZ7</accession>
<dbReference type="PANTHER" id="PTHR13677">
    <property type="entry name" value="LD41638P"/>
    <property type="match status" value="1"/>
</dbReference>
<gene>
    <name evidence="3" type="ORF">DGYR_LOCUS4312</name>
</gene>
<dbReference type="InterPro" id="IPR037516">
    <property type="entry name" value="Tripartite_DENN"/>
</dbReference>
<dbReference type="Pfam" id="PF02141">
    <property type="entry name" value="DENN"/>
    <property type="match status" value="1"/>
</dbReference>